<dbReference type="SUPFAM" id="SSF46689">
    <property type="entry name" value="Homeodomain-like"/>
    <property type="match status" value="2"/>
</dbReference>
<keyword evidence="2" id="KW-0238">DNA-binding</keyword>
<dbReference type="AlphaFoldDB" id="A0A1J0WMR1"/>
<dbReference type="PROSITE" id="PS01124">
    <property type="entry name" value="HTH_ARAC_FAMILY_2"/>
    <property type="match status" value="1"/>
</dbReference>
<keyword evidence="1" id="KW-0805">Transcription regulation</keyword>
<gene>
    <name evidence="5" type="ORF">BOO69_12405</name>
</gene>
<dbReference type="PANTHER" id="PTHR43130:SF3">
    <property type="entry name" value="HTH-TYPE TRANSCRIPTIONAL REGULATOR RV1931C"/>
    <property type="match status" value="1"/>
</dbReference>
<evidence type="ECO:0000256" key="3">
    <source>
        <dbReference type="ARBA" id="ARBA00023163"/>
    </source>
</evidence>
<accession>A0A1J0WMR1</accession>
<proteinExistence type="predicted"/>
<dbReference type="Pfam" id="PF12833">
    <property type="entry name" value="HTH_18"/>
    <property type="match status" value="1"/>
</dbReference>
<name>A0A1J0WMR1_9RHOB</name>
<dbReference type="Gene3D" id="3.40.50.880">
    <property type="match status" value="1"/>
</dbReference>
<dbReference type="OrthoDB" id="9793400at2"/>
<dbReference type="InterPro" id="IPR018060">
    <property type="entry name" value="HTH_AraC"/>
</dbReference>
<evidence type="ECO:0000256" key="2">
    <source>
        <dbReference type="ARBA" id="ARBA00023125"/>
    </source>
</evidence>
<evidence type="ECO:0000256" key="1">
    <source>
        <dbReference type="ARBA" id="ARBA00023015"/>
    </source>
</evidence>
<dbReference type="InterPro" id="IPR052158">
    <property type="entry name" value="INH-QAR"/>
</dbReference>
<dbReference type="PANTHER" id="PTHR43130">
    <property type="entry name" value="ARAC-FAMILY TRANSCRIPTIONAL REGULATOR"/>
    <property type="match status" value="1"/>
</dbReference>
<sequence>MKSAEITHTTLLVLDGCNTLTLAAAVDPLRAANRQAGRALYEWHFATPTDRPVQLTSGLQIPAAAIHKMPVTDLLIIVAGFAVEAQTTPQLTASLRRIAAQGATVAGIDGGPWVMARAGILDGHRATSHWEDFERFSQQFPAVELINTRYEVSGKRLTSAGAAPALEMMLHLIGDRHGAALAGRIATAFIFDPAPPRPQSRAQNPRHSRLTARAQQRMEAALDAPLRLREIAAGLGVSERALQQQFRMHLGVTPQAHYLALRLAQAERMVRDSPLPLNEVALATGFGSPAAFSRAFRARFRQSPSQMRRGAHGAQQANF</sequence>
<dbReference type="SUPFAM" id="SSF52317">
    <property type="entry name" value="Class I glutamine amidotransferase-like"/>
    <property type="match status" value="1"/>
</dbReference>
<organism evidence="5 6">
    <name type="scientific">Sulfitobacter alexandrii</name>
    <dbReference type="NCBI Taxonomy" id="1917485"/>
    <lineage>
        <taxon>Bacteria</taxon>
        <taxon>Pseudomonadati</taxon>
        <taxon>Pseudomonadota</taxon>
        <taxon>Alphaproteobacteria</taxon>
        <taxon>Rhodobacterales</taxon>
        <taxon>Roseobacteraceae</taxon>
        <taxon>Sulfitobacter</taxon>
    </lineage>
</organism>
<dbReference type="Gene3D" id="1.10.10.60">
    <property type="entry name" value="Homeodomain-like"/>
    <property type="match status" value="1"/>
</dbReference>
<dbReference type="InterPro" id="IPR029062">
    <property type="entry name" value="Class_I_gatase-like"/>
</dbReference>
<keyword evidence="6" id="KW-1185">Reference proteome</keyword>
<dbReference type="InterPro" id="IPR018062">
    <property type="entry name" value="HTH_AraC-typ_CS"/>
</dbReference>
<dbReference type="STRING" id="1917485.BOO69_12405"/>
<dbReference type="SMART" id="SM00342">
    <property type="entry name" value="HTH_ARAC"/>
    <property type="match status" value="1"/>
</dbReference>
<dbReference type="KEGG" id="suam:BOO69_12405"/>
<evidence type="ECO:0000313" key="6">
    <source>
        <dbReference type="Proteomes" id="UP000181897"/>
    </source>
</evidence>
<dbReference type="Pfam" id="PF01965">
    <property type="entry name" value="DJ-1_PfpI"/>
    <property type="match status" value="1"/>
</dbReference>
<evidence type="ECO:0000313" key="5">
    <source>
        <dbReference type="EMBL" id="APE45464.1"/>
    </source>
</evidence>
<dbReference type="EMBL" id="CP018076">
    <property type="protein sequence ID" value="APE45464.1"/>
    <property type="molecule type" value="Genomic_DNA"/>
</dbReference>
<dbReference type="PROSITE" id="PS00041">
    <property type="entry name" value="HTH_ARAC_FAMILY_1"/>
    <property type="match status" value="1"/>
</dbReference>
<feature type="domain" description="HTH araC/xylS-type" evidence="4">
    <location>
        <begin position="212"/>
        <end position="310"/>
    </location>
</feature>
<dbReference type="GO" id="GO:0003700">
    <property type="term" value="F:DNA-binding transcription factor activity"/>
    <property type="evidence" value="ECO:0007669"/>
    <property type="project" value="InterPro"/>
</dbReference>
<dbReference type="Proteomes" id="UP000181897">
    <property type="component" value="Chromosome"/>
</dbReference>
<protein>
    <submittedName>
        <fullName evidence="5">AraC family transcriptional regulator</fullName>
    </submittedName>
</protein>
<dbReference type="InterPro" id="IPR002818">
    <property type="entry name" value="DJ-1/PfpI"/>
</dbReference>
<dbReference type="GO" id="GO:0043565">
    <property type="term" value="F:sequence-specific DNA binding"/>
    <property type="evidence" value="ECO:0007669"/>
    <property type="project" value="InterPro"/>
</dbReference>
<keyword evidence="3" id="KW-0804">Transcription</keyword>
<reference evidence="5 6" key="1">
    <citation type="submission" date="2016-11" db="EMBL/GenBank/DDBJ databases">
        <title>Complete genome sequence of Sulfitobacter sp. AM1-D1, a toxic bacteria associated with marine dinoflagellate Alexandrium minutum in East China Sea.</title>
        <authorList>
            <person name="Yang Q."/>
            <person name="Zhang X."/>
            <person name="Tian X."/>
        </authorList>
    </citation>
    <scope>NUCLEOTIDE SEQUENCE [LARGE SCALE GENOMIC DNA]</scope>
    <source>
        <strain evidence="5 6">AM1-D1</strain>
    </source>
</reference>
<evidence type="ECO:0000259" key="4">
    <source>
        <dbReference type="PROSITE" id="PS01124"/>
    </source>
</evidence>
<dbReference type="CDD" id="cd03136">
    <property type="entry name" value="GATase1_AraC_ArgR_like"/>
    <property type="match status" value="1"/>
</dbReference>
<dbReference type="InterPro" id="IPR009057">
    <property type="entry name" value="Homeodomain-like_sf"/>
</dbReference>